<dbReference type="EMBL" id="JANJQO010000286">
    <property type="protein sequence ID" value="KAJ2979414.1"/>
    <property type="molecule type" value="Genomic_DNA"/>
</dbReference>
<proteinExistence type="predicted"/>
<evidence type="ECO:0000313" key="2">
    <source>
        <dbReference type="Proteomes" id="UP001143910"/>
    </source>
</evidence>
<comment type="caution">
    <text evidence="1">The sequence shown here is derived from an EMBL/GenBank/DDBJ whole genome shotgun (WGS) entry which is preliminary data.</text>
</comment>
<sequence>MKLLALVPPLVATLAVVEGKLISSQDINISCGTSLDPTSSTTSLLKIASEAEDMMKLGLAALQQSYSTLPVEEQIFQQLLMGTGSSLSDNRKAAADILQATLSAAQGRARSSSGRTLLIQCGEGADTGITTASEQGADGKPLPIRFLYNHVNKRKVDALEVTAPLYPTACKPGVRAYVDGSVMVLCSSTWWQTIATRKSSRPISAIETLAAIEKNGKLKKGDKIGRIQDLSSFSFLHELMHWGTWDLVNGYTVGDSNGYEWDDIIAGFSKSPANSAQFYSFLCYGTRLIKDGFSWSKDGKITGVPS</sequence>
<accession>A0ACC1NKI7</accession>
<organism evidence="1 2">
    <name type="scientific">Zarea fungicola</name>
    <dbReference type="NCBI Taxonomy" id="93591"/>
    <lineage>
        <taxon>Eukaryota</taxon>
        <taxon>Fungi</taxon>
        <taxon>Dikarya</taxon>
        <taxon>Ascomycota</taxon>
        <taxon>Pezizomycotina</taxon>
        <taxon>Sordariomycetes</taxon>
        <taxon>Hypocreomycetidae</taxon>
        <taxon>Hypocreales</taxon>
        <taxon>Cordycipitaceae</taxon>
        <taxon>Zarea</taxon>
    </lineage>
</organism>
<keyword evidence="2" id="KW-1185">Reference proteome</keyword>
<protein>
    <submittedName>
        <fullName evidence="1">Uncharacterized protein</fullName>
    </submittedName>
</protein>
<evidence type="ECO:0000313" key="1">
    <source>
        <dbReference type="EMBL" id="KAJ2979414.1"/>
    </source>
</evidence>
<gene>
    <name evidence="1" type="ORF">NQ176_g3267</name>
</gene>
<dbReference type="Proteomes" id="UP001143910">
    <property type="component" value="Unassembled WGS sequence"/>
</dbReference>
<reference evidence="1" key="1">
    <citation type="submission" date="2022-08" db="EMBL/GenBank/DDBJ databases">
        <title>Genome Sequence of Lecanicillium fungicola.</title>
        <authorList>
            <person name="Buettner E."/>
        </authorList>
    </citation>
    <scope>NUCLEOTIDE SEQUENCE</scope>
    <source>
        <strain evidence="1">Babe33</strain>
    </source>
</reference>
<name>A0ACC1NKI7_9HYPO</name>